<protein>
    <recommendedName>
        <fullName evidence="1">NB-ARC domain-containing protein</fullName>
    </recommendedName>
</protein>
<comment type="caution">
    <text evidence="2">The sequence shown here is derived from an EMBL/GenBank/DDBJ whole genome shotgun (WGS) entry which is preliminary data.</text>
</comment>
<organism evidence="2 3">
    <name type="scientific">Digitaria exilis</name>
    <dbReference type="NCBI Taxonomy" id="1010633"/>
    <lineage>
        <taxon>Eukaryota</taxon>
        <taxon>Viridiplantae</taxon>
        <taxon>Streptophyta</taxon>
        <taxon>Embryophyta</taxon>
        <taxon>Tracheophyta</taxon>
        <taxon>Spermatophyta</taxon>
        <taxon>Magnoliopsida</taxon>
        <taxon>Liliopsida</taxon>
        <taxon>Poales</taxon>
        <taxon>Poaceae</taxon>
        <taxon>PACMAD clade</taxon>
        <taxon>Panicoideae</taxon>
        <taxon>Panicodae</taxon>
        <taxon>Paniceae</taxon>
        <taxon>Anthephorinae</taxon>
        <taxon>Digitaria</taxon>
    </lineage>
</organism>
<dbReference type="AlphaFoldDB" id="A0A835KY81"/>
<dbReference type="PANTHER" id="PTHR19851">
    <property type="entry name" value="OS02G0203500 PROTEIN"/>
    <property type="match status" value="1"/>
</dbReference>
<dbReference type="OrthoDB" id="1357022at2759"/>
<dbReference type="PANTHER" id="PTHR19851:SF7">
    <property type="entry name" value="F-BOX DOMAIN-CONTAINING PROTEIN"/>
    <property type="match status" value="1"/>
</dbReference>
<reference evidence="2" key="1">
    <citation type="submission" date="2020-07" db="EMBL/GenBank/DDBJ databases">
        <title>Genome sequence and genetic diversity analysis of an under-domesticated orphan crop, white fonio (Digitaria exilis).</title>
        <authorList>
            <person name="Bennetzen J.L."/>
            <person name="Chen S."/>
            <person name="Ma X."/>
            <person name="Wang X."/>
            <person name="Yssel A.E.J."/>
            <person name="Chaluvadi S.R."/>
            <person name="Johnson M."/>
            <person name="Gangashetty P."/>
            <person name="Hamidou F."/>
            <person name="Sanogo M.D."/>
            <person name="Zwaenepoel A."/>
            <person name="Wallace J."/>
            <person name="Van De Peer Y."/>
            <person name="Van Deynze A."/>
        </authorList>
    </citation>
    <scope>NUCLEOTIDE SEQUENCE</scope>
    <source>
        <tissue evidence="2">Leaves</tissue>
    </source>
</reference>
<accession>A0A835KY81</accession>
<name>A0A835KY81_9POAL</name>
<dbReference type="InterPro" id="IPR002182">
    <property type="entry name" value="NB-ARC"/>
</dbReference>
<dbReference type="Gene3D" id="3.40.50.300">
    <property type="entry name" value="P-loop containing nucleotide triphosphate hydrolases"/>
    <property type="match status" value="1"/>
</dbReference>
<feature type="domain" description="NB-ARC" evidence="1">
    <location>
        <begin position="125"/>
        <end position="278"/>
    </location>
</feature>
<sequence length="653" mass="72472">MDVVQTLASATQLVSAMVTAVGALEQAAADFAEAPRRLQVLEDFVSDLDALAQQARQRHAHKMHGPQLERQLQSLGRLMDQLGTNIAKARQVLSKKGRGKAFARVVKSSVVGDPLMRYVKAIRDELNWELLERDGSHRVVLIVGLSGIGKSCLARQIASDPPGYFVDGAIEISFGRWCSRTACNGSRSEYHKRLVRKICKFLVQIGSMTVKEETGKDLDDVCCLLQTALVGRNMLILLDDVWEQDIVDRFTKLYDNDCRYLVTTRDEAIYEIAEAEKVEISKDDIKEISKEILLYHKVLLDRCGHHPLTVAVMGKALRKETRVEKWEKAISNLSTYATCAPGPVSYVNEKDVESTLTIFGSFEYSLEAMPENSRSFFMVLAAISWKNPVPEACLESIWSALLQDSLFPLVVSKLVEGSLIIKLEDQLLYHMHDMVSLYLENKTNDAVRTLLSESISVCAALIAPWLFVFGKECVKGPAEQKMRSFFSLLEFMEIEILLGSTTQALMACRSISDFESSRLGFSKILGPRIAEIISVGSPDLIFAITKAITVIFFQADYINLAQSLETAGSVDKLIDLLGVCEDTSTLANLSSAMALRFSASCDYMLKHSVTRCPTSRVHGAWSAGSFALACSDQFGRFVLFDQSVPPSQSLNNH</sequence>
<dbReference type="EMBL" id="JACEFO010000204">
    <property type="protein sequence ID" value="KAF8776396.1"/>
    <property type="molecule type" value="Genomic_DNA"/>
</dbReference>
<dbReference type="Proteomes" id="UP000636709">
    <property type="component" value="Unassembled WGS sequence"/>
</dbReference>
<evidence type="ECO:0000313" key="2">
    <source>
        <dbReference type="EMBL" id="KAF8776396.1"/>
    </source>
</evidence>
<evidence type="ECO:0000259" key="1">
    <source>
        <dbReference type="Pfam" id="PF00931"/>
    </source>
</evidence>
<dbReference type="SUPFAM" id="SSF52540">
    <property type="entry name" value="P-loop containing nucleoside triphosphate hydrolases"/>
    <property type="match status" value="1"/>
</dbReference>
<keyword evidence="3" id="KW-1185">Reference proteome</keyword>
<dbReference type="InterPro" id="IPR036388">
    <property type="entry name" value="WH-like_DNA-bd_sf"/>
</dbReference>
<evidence type="ECO:0000313" key="3">
    <source>
        <dbReference type="Proteomes" id="UP000636709"/>
    </source>
</evidence>
<dbReference type="Gene3D" id="1.10.10.10">
    <property type="entry name" value="Winged helix-like DNA-binding domain superfamily/Winged helix DNA-binding domain"/>
    <property type="match status" value="1"/>
</dbReference>
<dbReference type="InterPro" id="IPR027417">
    <property type="entry name" value="P-loop_NTPase"/>
</dbReference>
<dbReference type="PRINTS" id="PR00364">
    <property type="entry name" value="DISEASERSIST"/>
</dbReference>
<dbReference type="Pfam" id="PF00931">
    <property type="entry name" value="NB-ARC"/>
    <property type="match status" value="1"/>
</dbReference>
<gene>
    <name evidence="2" type="ORF">HU200_003550</name>
</gene>
<proteinExistence type="predicted"/>
<dbReference type="GO" id="GO:0043531">
    <property type="term" value="F:ADP binding"/>
    <property type="evidence" value="ECO:0007669"/>
    <property type="project" value="InterPro"/>
</dbReference>